<accession>A0A508A6G4</accession>
<dbReference type="CDD" id="cd17920">
    <property type="entry name" value="DEXHc_RecQ"/>
    <property type="match status" value="1"/>
</dbReference>
<evidence type="ECO:0000256" key="7">
    <source>
        <dbReference type="ARBA" id="ARBA00022801"/>
    </source>
</evidence>
<evidence type="ECO:0000256" key="8">
    <source>
        <dbReference type="ARBA" id="ARBA00022806"/>
    </source>
</evidence>
<keyword evidence="4" id="KW-0479">Metal-binding</keyword>
<dbReference type="InterPro" id="IPR036388">
    <property type="entry name" value="WH-like_DNA-bd_sf"/>
</dbReference>
<dbReference type="InterPro" id="IPR018982">
    <property type="entry name" value="RQC_domain"/>
</dbReference>
<dbReference type="GO" id="GO:0006260">
    <property type="term" value="P:DNA replication"/>
    <property type="evidence" value="ECO:0007669"/>
    <property type="project" value="InterPro"/>
</dbReference>
<dbReference type="GO" id="GO:0006310">
    <property type="term" value="P:DNA recombination"/>
    <property type="evidence" value="ECO:0007669"/>
    <property type="project" value="UniProtKB-UniRule"/>
</dbReference>
<dbReference type="RefSeq" id="WP_141518607.1">
    <property type="nucleotide sequence ID" value="NZ_VICE01000091.1"/>
</dbReference>
<dbReference type="SUPFAM" id="SSF52540">
    <property type="entry name" value="P-loop containing nucleoside triphosphate hydrolases"/>
    <property type="match status" value="2"/>
</dbReference>
<dbReference type="InterPro" id="IPR010997">
    <property type="entry name" value="HRDC-like_sf"/>
</dbReference>
<dbReference type="FunFam" id="3.40.50.300:FF:000156">
    <property type="entry name" value="ATP-dependent DNA helicase recQ"/>
    <property type="match status" value="1"/>
</dbReference>
<dbReference type="InterPro" id="IPR032284">
    <property type="entry name" value="RecQ_Zn-bd"/>
</dbReference>
<dbReference type="Pfam" id="PF00270">
    <property type="entry name" value="DEAD"/>
    <property type="match status" value="1"/>
</dbReference>
<dbReference type="Gene3D" id="1.10.150.80">
    <property type="entry name" value="HRDC domain"/>
    <property type="match status" value="1"/>
</dbReference>
<evidence type="ECO:0000256" key="11">
    <source>
        <dbReference type="ARBA" id="ARBA00023125"/>
    </source>
</evidence>
<dbReference type="FunFam" id="1.10.10.10:FF:000175">
    <property type="entry name" value="ATP-dependent DNA helicase RecQ"/>
    <property type="match status" value="1"/>
</dbReference>
<dbReference type="InterPro" id="IPR014001">
    <property type="entry name" value="Helicase_ATP-bd"/>
</dbReference>
<evidence type="ECO:0000256" key="6">
    <source>
        <dbReference type="ARBA" id="ARBA00022763"/>
    </source>
</evidence>
<feature type="domain" description="HRDC" evidence="17">
    <location>
        <begin position="539"/>
        <end position="613"/>
    </location>
</feature>
<dbReference type="PROSITE" id="PS50967">
    <property type="entry name" value="HRDC"/>
    <property type="match status" value="1"/>
</dbReference>
<keyword evidence="5" id="KW-0547">Nucleotide-binding</keyword>
<dbReference type="PANTHER" id="PTHR13710:SF105">
    <property type="entry name" value="ATP-DEPENDENT DNA HELICASE Q1"/>
    <property type="match status" value="1"/>
</dbReference>
<keyword evidence="9" id="KW-0862">Zinc</keyword>
<evidence type="ECO:0000256" key="14">
    <source>
        <dbReference type="ARBA" id="ARBA00023235"/>
    </source>
</evidence>
<keyword evidence="8 20" id="KW-0347">Helicase</keyword>
<dbReference type="InterPro" id="IPR011545">
    <property type="entry name" value="DEAD/DEAH_box_helicase_dom"/>
</dbReference>
<dbReference type="Pfam" id="PF00271">
    <property type="entry name" value="Helicase_C"/>
    <property type="match status" value="1"/>
</dbReference>
<dbReference type="Gene3D" id="1.10.10.10">
    <property type="entry name" value="Winged helix-like DNA-binding domain superfamily/Winged helix DNA-binding domain"/>
    <property type="match status" value="1"/>
</dbReference>
<dbReference type="PANTHER" id="PTHR13710">
    <property type="entry name" value="DNA HELICASE RECQ FAMILY MEMBER"/>
    <property type="match status" value="1"/>
</dbReference>
<sequence>MPRSTADHALDLLRDTFGHPAFRGEQAAIVERVAEGGDALVLMPTGGGKSLCYQLPAMLRDGCGIVVSPLIALMQDQVEGLRQLGVRAASLNSSLDAQAAADVERQWLEGDLDLLYVAPERLLGGRMLDLVGRAHERGRIALFAIDEAHCVSQWGHDFRPEYRQLTVLHERWPDVPRIALTATADAPTRREIVERLALEDARQFVSSFDRPNIRYRVVHKDGAGSRQLLDFLRGHEGESGIVYAFSRKRVEAIAEQLVEAGVHALPYHAGLPAETRAANQRHFLQADGVVMVATIAFGMGIDKPDVRFVAHVDLPKSVEGYYQETGRAGRDGGPAEAWLSYGLGDVVNLRALIDRGEASDERKHLERNKLDALLGYCESTGCRRQALLGWFGEDYAGAHGGGCGNCDNCLEPPETWDGTEAARKALSCVYRSGQRFGAGHLIDILTGKDTDKVRQFGHDTLSTWAIGRDLDARQWRGVFRQLVASGLLEADAERYNALRLTASSGAVLRGERRLSFRHEPEARRRGRTHRSSMIEADLDAEALGRFHALREWRAAVAKEQNVPAYVIFHDSTLRAIAEAAPGNEGALAEIPGIGARKLERYAGDLLDHLARLD</sequence>
<evidence type="ECO:0000259" key="18">
    <source>
        <dbReference type="PROSITE" id="PS51192"/>
    </source>
</evidence>
<dbReference type="Pfam" id="PF00570">
    <property type="entry name" value="HRDC"/>
    <property type="match status" value="1"/>
</dbReference>
<organism evidence="20 21">
    <name type="scientific">Marilutibacter aestuarii</name>
    <dbReference type="NCBI Taxonomy" id="1706195"/>
    <lineage>
        <taxon>Bacteria</taxon>
        <taxon>Pseudomonadati</taxon>
        <taxon>Pseudomonadota</taxon>
        <taxon>Gammaproteobacteria</taxon>
        <taxon>Lysobacterales</taxon>
        <taxon>Lysobacteraceae</taxon>
        <taxon>Marilutibacter</taxon>
    </lineage>
</organism>
<dbReference type="InterPro" id="IPR001650">
    <property type="entry name" value="Helicase_C-like"/>
</dbReference>
<reference evidence="20 21" key="1">
    <citation type="submission" date="2019-06" db="EMBL/GenBank/DDBJ databases">
        <title>Lysobacter alkalisoli sp. nov. isolated from saline soil.</title>
        <authorList>
            <person name="Sun J.-Q."/>
            <person name="Xu L."/>
        </authorList>
    </citation>
    <scope>NUCLEOTIDE SEQUENCE [LARGE SCALE GENOMIC DNA]</scope>
    <source>
        <strain evidence="20 21">JCM 31130</strain>
    </source>
</reference>
<dbReference type="GO" id="GO:0009378">
    <property type="term" value="F:four-way junction helicase activity"/>
    <property type="evidence" value="ECO:0007669"/>
    <property type="project" value="TreeGrafter"/>
</dbReference>
<dbReference type="InterPro" id="IPR004589">
    <property type="entry name" value="DNA_helicase_ATP-dep_RecQ"/>
</dbReference>
<dbReference type="InterPro" id="IPR044876">
    <property type="entry name" value="HRDC_dom_sf"/>
</dbReference>
<gene>
    <name evidence="20" type="primary">recQ</name>
    <name evidence="20" type="ORF">FKV25_09735</name>
</gene>
<keyword evidence="6" id="KW-0227">DNA damage</keyword>
<keyword evidence="13" id="KW-0234">DNA repair</keyword>
<evidence type="ECO:0000256" key="12">
    <source>
        <dbReference type="ARBA" id="ARBA00023172"/>
    </source>
</evidence>
<dbReference type="Proteomes" id="UP000318212">
    <property type="component" value="Unassembled WGS sequence"/>
</dbReference>
<dbReference type="NCBIfam" id="TIGR00614">
    <property type="entry name" value="recQ_fam"/>
    <property type="match status" value="1"/>
</dbReference>
<evidence type="ECO:0000256" key="4">
    <source>
        <dbReference type="ARBA" id="ARBA00022723"/>
    </source>
</evidence>
<keyword evidence="7 20" id="KW-0378">Hydrolase</keyword>
<dbReference type="InterPro" id="IPR002121">
    <property type="entry name" value="HRDC_dom"/>
</dbReference>
<feature type="domain" description="Helicase ATP-binding" evidence="18">
    <location>
        <begin position="30"/>
        <end position="202"/>
    </location>
</feature>
<dbReference type="PROSITE" id="PS51192">
    <property type="entry name" value="HELICASE_ATP_BIND_1"/>
    <property type="match status" value="1"/>
</dbReference>
<evidence type="ECO:0000256" key="13">
    <source>
        <dbReference type="ARBA" id="ARBA00023204"/>
    </source>
</evidence>
<dbReference type="EMBL" id="VICE01000091">
    <property type="protein sequence ID" value="TQD44393.1"/>
    <property type="molecule type" value="Genomic_DNA"/>
</dbReference>
<dbReference type="GO" id="GO:0005524">
    <property type="term" value="F:ATP binding"/>
    <property type="evidence" value="ECO:0007669"/>
    <property type="project" value="UniProtKB-KW"/>
</dbReference>
<evidence type="ECO:0000256" key="9">
    <source>
        <dbReference type="ARBA" id="ARBA00022833"/>
    </source>
</evidence>
<evidence type="ECO:0000256" key="2">
    <source>
        <dbReference type="ARBA" id="ARBA00001947"/>
    </source>
</evidence>
<dbReference type="SMART" id="SM00487">
    <property type="entry name" value="DEXDc"/>
    <property type="match status" value="1"/>
</dbReference>
<evidence type="ECO:0000256" key="15">
    <source>
        <dbReference type="ARBA" id="ARBA00034617"/>
    </source>
</evidence>
<dbReference type="NCBIfam" id="TIGR01389">
    <property type="entry name" value="recQ"/>
    <property type="match status" value="1"/>
</dbReference>
<dbReference type="GO" id="GO:0030894">
    <property type="term" value="C:replisome"/>
    <property type="evidence" value="ECO:0007669"/>
    <property type="project" value="TreeGrafter"/>
</dbReference>
<keyword evidence="11" id="KW-0238">DNA-binding</keyword>
<name>A0A508A6G4_9GAMM</name>
<dbReference type="AlphaFoldDB" id="A0A508A6G4"/>
<keyword evidence="14" id="KW-0413">Isomerase</keyword>
<proteinExistence type="inferred from homology"/>
<evidence type="ECO:0000313" key="21">
    <source>
        <dbReference type="Proteomes" id="UP000318212"/>
    </source>
</evidence>
<comment type="catalytic activity">
    <reaction evidence="15">
        <text>Couples ATP hydrolysis with the unwinding of duplex DNA by translocating in the 3'-5' direction.</text>
        <dbReference type="EC" id="5.6.2.4"/>
    </reaction>
</comment>
<comment type="similarity">
    <text evidence="3">Belongs to the helicase family. RecQ subfamily.</text>
</comment>
<evidence type="ECO:0000256" key="1">
    <source>
        <dbReference type="ARBA" id="ARBA00001946"/>
    </source>
</evidence>
<evidence type="ECO:0000256" key="3">
    <source>
        <dbReference type="ARBA" id="ARBA00005446"/>
    </source>
</evidence>
<dbReference type="OrthoDB" id="9760034at2"/>
<feature type="domain" description="Helicase C-terminal" evidence="19">
    <location>
        <begin position="224"/>
        <end position="371"/>
    </location>
</feature>
<evidence type="ECO:0000256" key="10">
    <source>
        <dbReference type="ARBA" id="ARBA00022840"/>
    </source>
</evidence>
<dbReference type="InterPro" id="IPR027417">
    <property type="entry name" value="P-loop_NTPase"/>
</dbReference>
<dbReference type="GO" id="GO:0043138">
    <property type="term" value="F:3'-5' DNA helicase activity"/>
    <property type="evidence" value="ECO:0007669"/>
    <property type="project" value="UniProtKB-EC"/>
</dbReference>
<keyword evidence="10" id="KW-0067">ATP-binding</keyword>
<dbReference type="Gene3D" id="3.40.50.300">
    <property type="entry name" value="P-loop containing nucleotide triphosphate hydrolases"/>
    <property type="match status" value="2"/>
</dbReference>
<comment type="cofactor">
    <cofactor evidence="2">
        <name>Zn(2+)</name>
        <dbReference type="ChEBI" id="CHEBI:29105"/>
    </cofactor>
</comment>
<dbReference type="SMART" id="SM00956">
    <property type="entry name" value="RQC"/>
    <property type="match status" value="1"/>
</dbReference>
<evidence type="ECO:0000259" key="19">
    <source>
        <dbReference type="PROSITE" id="PS51194"/>
    </source>
</evidence>
<dbReference type="InterPro" id="IPR006293">
    <property type="entry name" value="DNA_helicase_ATP-dep_RecQ_bac"/>
</dbReference>
<evidence type="ECO:0000259" key="17">
    <source>
        <dbReference type="PROSITE" id="PS50967"/>
    </source>
</evidence>
<comment type="cofactor">
    <cofactor evidence="1">
        <name>Mg(2+)</name>
        <dbReference type="ChEBI" id="CHEBI:18420"/>
    </cofactor>
</comment>
<dbReference type="Pfam" id="PF09382">
    <property type="entry name" value="RQC"/>
    <property type="match status" value="1"/>
</dbReference>
<dbReference type="PROSITE" id="PS51194">
    <property type="entry name" value="HELICASE_CTER"/>
    <property type="match status" value="1"/>
</dbReference>
<keyword evidence="12" id="KW-0233">DNA recombination</keyword>
<dbReference type="GO" id="GO:0016787">
    <property type="term" value="F:hydrolase activity"/>
    <property type="evidence" value="ECO:0007669"/>
    <property type="project" value="UniProtKB-KW"/>
</dbReference>
<dbReference type="GO" id="GO:0006281">
    <property type="term" value="P:DNA repair"/>
    <property type="evidence" value="ECO:0007669"/>
    <property type="project" value="UniProtKB-KW"/>
</dbReference>
<dbReference type="GO" id="GO:0043590">
    <property type="term" value="C:bacterial nucleoid"/>
    <property type="evidence" value="ECO:0007669"/>
    <property type="project" value="TreeGrafter"/>
</dbReference>
<evidence type="ECO:0000256" key="5">
    <source>
        <dbReference type="ARBA" id="ARBA00022741"/>
    </source>
</evidence>
<dbReference type="GO" id="GO:0003677">
    <property type="term" value="F:DNA binding"/>
    <property type="evidence" value="ECO:0007669"/>
    <property type="project" value="UniProtKB-KW"/>
</dbReference>
<dbReference type="SUPFAM" id="SSF47819">
    <property type="entry name" value="HRDC-like"/>
    <property type="match status" value="1"/>
</dbReference>
<evidence type="ECO:0000256" key="16">
    <source>
        <dbReference type="NCBIfam" id="TIGR01389"/>
    </source>
</evidence>
<protein>
    <recommendedName>
        <fullName evidence="16">DNA helicase RecQ</fullName>
        <ecNumber evidence="16">5.6.2.4</ecNumber>
    </recommendedName>
</protein>
<comment type="caution">
    <text evidence="20">The sequence shown here is derived from an EMBL/GenBank/DDBJ whole genome shotgun (WGS) entry which is preliminary data.</text>
</comment>
<dbReference type="SMART" id="SM00341">
    <property type="entry name" value="HRDC"/>
    <property type="match status" value="1"/>
</dbReference>
<dbReference type="GO" id="GO:0009432">
    <property type="term" value="P:SOS response"/>
    <property type="evidence" value="ECO:0007669"/>
    <property type="project" value="UniProtKB-UniRule"/>
</dbReference>
<dbReference type="FunFam" id="3.40.50.300:FF:000296">
    <property type="entry name" value="ATP-dependent DNA helicase RecQ"/>
    <property type="match status" value="1"/>
</dbReference>
<dbReference type="GO" id="GO:0046872">
    <property type="term" value="F:metal ion binding"/>
    <property type="evidence" value="ECO:0007669"/>
    <property type="project" value="UniProtKB-KW"/>
</dbReference>
<dbReference type="EC" id="5.6.2.4" evidence="16"/>
<dbReference type="Pfam" id="PF16124">
    <property type="entry name" value="RecQ_Zn_bind"/>
    <property type="match status" value="1"/>
</dbReference>
<dbReference type="GO" id="GO:0005737">
    <property type="term" value="C:cytoplasm"/>
    <property type="evidence" value="ECO:0007669"/>
    <property type="project" value="TreeGrafter"/>
</dbReference>
<dbReference type="CDD" id="cd18794">
    <property type="entry name" value="SF2_C_RecQ"/>
    <property type="match status" value="1"/>
</dbReference>
<dbReference type="SMART" id="SM00490">
    <property type="entry name" value="HELICc"/>
    <property type="match status" value="1"/>
</dbReference>
<evidence type="ECO:0000313" key="20">
    <source>
        <dbReference type="EMBL" id="TQD44393.1"/>
    </source>
</evidence>
<keyword evidence="21" id="KW-1185">Reference proteome</keyword>